<name>A0A951Q4N9_9NOST</name>
<organism evidence="1 2">
    <name type="scientific">Mojavia pulchra JT2-VF2</name>
    <dbReference type="NCBI Taxonomy" id="287848"/>
    <lineage>
        <taxon>Bacteria</taxon>
        <taxon>Bacillati</taxon>
        <taxon>Cyanobacteriota</taxon>
        <taxon>Cyanophyceae</taxon>
        <taxon>Nostocales</taxon>
        <taxon>Nostocaceae</taxon>
    </lineage>
</organism>
<dbReference type="SUPFAM" id="SSF102588">
    <property type="entry name" value="LmbE-like"/>
    <property type="match status" value="1"/>
</dbReference>
<dbReference type="PANTHER" id="PTHR12993:SF29">
    <property type="entry name" value="BLR3841 PROTEIN"/>
    <property type="match status" value="1"/>
</dbReference>
<dbReference type="Gene3D" id="3.40.50.10320">
    <property type="entry name" value="LmbE-like"/>
    <property type="match status" value="1"/>
</dbReference>
<accession>A0A951Q4N9</accession>
<proteinExistence type="predicted"/>
<reference evidence="1" key="2">
    <citation type="journal article" date="2022" name="Microbiol. Resour. Announc.">
        <title>Metagenome Sequencing to Explore Phylogenomics of Terrestrial Cyanobacteria.</title>
        <authorList>
            <person name="Ward R.D."/>
            <person name="Stajich J.E."/>
            <person name="Johansen J.R."/>
            <person name="Huntemann M."/>
            <person name="Clum A."/>
            <person name="Foster B."/>
            <person name="Foster B."/>
            <person name="Roux S."/>
            <person name="Palaniappan K."/>
            <person name="Varghese N."/>
            <person name="Mukherjee S."/>
            <person name="Reddy T.B.K."/>
            <person name="Daum C."/>
            <person name="Copeland A."/>
            <person name="Chen I.A."/>
            <person name="Ivanova N.N."/>
            <person name="Kyrpides N.C."/>
            <person name="Shapiro N."/>
            <person name="Eloe-Fadrosh E.A."/>
            <person name="Pietrasiak N."/>
        </authorList>
    </citation>
    <scope>NUCLEOTIDE SEQUENCE</scope>
    <source>
        <strain evidence="1">JT2-VF2</strain>
    </source>
</reference>
<gene>
    <name evidence="1" type="ORF">KME32_30040</name>
</gene>
<dbReference type="InterPro" id="IPR003737">
    <property type="entry name" value="GlcNAc_PI_deacetylase-related"/>
</dbReference>
<dbReference type="Pfam" id="PF02585">
    <property type="entry name" value="PIG-L"/>
    <property type="match status" value="1"/>
</dbReference>
<evidence type="ECO:0000313" key="1">
    <source>
        <dbReference type="EMBL" id="MBW4565252.1"/>
    </source>
</evidence>
<reference evidence="1" key="1">
    <citation type="submission" date="2021-05" db="EMBL/GenBank/DDBJ databases">
        <authorList>
            <person name="Pietrasiak N."/>
            <person name="Ward R."/>
            <person name="Stajich J.E."/>
            <person name="Kurbessoian T."/>
        </authorList>
    </citation>
    <scope>NUCLEOTIDE SEQUENCE</scope>
    <source>
        <strain evidence="1">JT2-VF2</strain>
    </source>
</reference>
<dbReference type="EMBL" id="JAHHHN010000033">
    <property type="protein sequence ID" value="MBW4565252.1"/>
    <property type="molecule type" value="Genomic_DNA"/>
</dbReference>
<dbReference type="InterPro" id="IPR024078">
    <property type="entry name" value="LmbE-like_dom_sf"/>
</dbReference>
<sequence length="272" mass="30995">MNPVAIQIPIRRVCRALMESRRIECDRTHLCQSAIVFAPHPDDETLGCGGTIFQKKQAGADLKIVFMTDGSQSHSHLIPAEKLKAIRAQEALAAAEKLGVEPTNVFFLGIGDGSLAYNQAIAIEKVKQIIFRIFPETVFIPYVQDGVPDHDATNQIVIAALRQCGIPVTVYEYPIWFWRHWPWTVFEGDKSPALAVWRQNLASSLRLLQQFSCAVDIHAVLDHKRIALEQHQSQMTRLKPDPRWVTLGDVAQGDFLDCFFQNYEFFRRYRFN</sequence>
<dbReference type="AlphaFoldDB" id="A0A951Q4N9"/>
<dbReference type="Proteomes" id="UP000715781">
    <property type="component" value="Unassembled WGS sequence"/>
</dbReference>
<evidence type="ECO:0000313" key="2">
    <source>
        <dbReference type="Proteomes" id="UP000715781"/>
    </source>
</evidence>
<dbReference type="GO" id="GO:0016811">
    <property type="term" value="F:hydrolase activity, acting on carbon-nitrogen (but not peptide) bonds, in linear amides"/>
    <property type="evidence" value="ECO:0007669"/>
    <property type="project" value="TreeGrafter"/>
</dbReference>
<comment type="caution">
    <text evidence="1">The sequence shown here is derived from an EMBL/GenBank/DDBJ whole genome shotgun (WGS) entry which is preliminary data.</text>
</comment>
<dbReference type="PANTHER" id="PTHR12993">
    <property type="entry name" value="N-ACETYLGLUCOSAMINYL-PHOSPHATIDYLINOSITOL DE-N-ACETYLASE-RELATED"/>
    <property type="match status" value="1"/>
</dbReference>
<protein>
    <submittedName>
        <fullName evidence="1">PIG-L family deacetylase</fullName>
    </submittedName>
</protein>